<dbReference type="RefSeq" id="WP_209948104.1">
    <property type="nucleotide sequence ID" value="NZ_JAGGJU010000013.1"/>
</dbReference>
<evidence type="ECO:0000313" key="2">
    <source>
        <dbReference type="EMBL" id="MBP1852886.1"/>
    </source>
</evidence>
<dbReference type="InterPro" id="IPR002347">
    <property type="entry name" value="SDR_fam"/>
</dbReference>
<sequence length="264" mass="27839">MNISLAGRKAVVTGSTAGIGRAIVEGLARAGASVVINGRSESRVTTAVAEVQALFPNVEINGIVADVATKEGSAVLASRAPRADILVNNAGTANPKPFYDLADEDWLNLFQLNVMSGVRSARYYLPEMTERGWGRVVFISSEPALAIPKDMIDYGMTKTAQLAISRGLAETVAGTGVTVNSVLPGPTSSEIMSTWMKATAAAEGITQEQAELNFVKTMRPTSLLQRFTTPEEVANMVIYLCSQQASGTTGAAMRVDGGVLRQIA</sequence>
<evidence type="ECO:0000313" key="3">
    <source>
        <dbReference type="Proteomes" id="UP000759443"/>
    </source>
</evidence>
<keyword evidence="3" id="KW-1185">Reference proteome</keyword>
<dbReference type="PRINTS" id="PR00080">
    <property type="entry name" value="SDRFAMILY"/>
</dbReference>
<organism evidence="2 3">
    <name type="scientific">Rhizobium halophytocola</name>
    <dbReference type="NCBI Taxonomy" id="735519"/>
    <lineage>
        <taxon>Bacteria</taxon>
        <taxon>Pseudomonadati</taxon>
        <taxon>Pseudomonadota</taxon>
        <taxon>Alphaproteobacteria</taxon>
        <taxon>Hyphomicrobiales</taxon>
        <taxon>Rhizobiaceae</taxon>
        <taxon>Rhizobium/Agrobacterium group</taxon>
        <taxon>Rhizobium</taxon>
    </lineage>
</organism>
<reference evidence="2 3" key="1">
    <citation type="submission" date="2021-03" db="EMBL/GenBank/DDBJ databases">
        <title>Genomic Encyclopedia of Type Strains, Phase IV (KMG-IV): sequencing the most valuable type-strain genomes for metagenomic binning, comparative biology and taxonomic classification.</title>
        <authorList>
            <person name="Goeker M."/>
        </authorList>
    </citation>
    <scope>NUCLEOTIDE SEQUENCE [LARGE SCALE GENOMIC DNA]</scope>
    <source>
        <strain evidence="2 3">DSM 21600</strain>
    </source>
</reference>
<dbReference type="InterPro" id="IPR050259">
    <property type="entry name" value="SDR"/>
</dbReference>
<dbReference type="Proteomes" id="UP000759443">
    <property type="component" value="Unassembled WGS sequence"/>
</dbReference>
<dbReference type="InterPro" id="IPR036291">
    <property type="entry name" value="NAD(P)-bd_dom_sf"/>
</dbReference>
<evidence type="ECO:0000256" key="1">
    <source>
        <dbReference type="ARBA" id="ARBA00006484"/>
    </source>
</evidence>
<dbReference type="PANTHER" id="PTHR42879:SF6">
    <property type="entry name" value="NADPH-DEPENDENT REDUCTASE BACG"/>
    <property type="match status" value="1"/>
</dbReference>
<gene>
    <name evidence="2" type="ORF">J2Z17_004345</name>
</gene>
<dbReference type="PRINTS" id="PR00081">
    <property type="entry name" value="GDHRDH"/>
</dbReference>
<dbReference type="EMBL" id="JAGGJU010000013">
    <property type="protein sequence ID" value="MBP1852886.1"/>
    <property type="molecule type" value="Genomic_DNA"/>
</dbReference>
<name>A0ABS4E4K7_9HYPH</name>
<proteinExistence type="inferred from homology"/>
<dbReference type="Pfam" id="PF13561">
    <property type="entry name" value="adh_short_C2"/>
    <property type="match status" value="1"/>
</dbReference>
<comment type="similarity">
    <text evidence="1">Belongs to the short-chain dehydrogenases/reductases (SDR) family.</text>
</comment>
<dbReference type="SUPFAM" id="SSF51735">
    <property type="entry name" value="NAD(P)-binding Rossmann-fold domains"/>
    <property type="match status" value="1"/>
</dbReference>
<dbReference type="PANTHER" id="PTHR42879">
    <property type="entry name" value="3-OXOACYL-(ACYL-CARRIER-PROTEIN) REDUCTASE"/>
    <property type="match status" value="1"/>
</dbReference>
<accession>A0ABS4E4K7</accession>
<dbReference type="Gene3D" id="3.40.50.720">
    <property type="entry name" value="NAD(P)-binding Rossmann-like Domain"/>
    <property type="match status" value="1"/>
</dbReference>
<comment type="caution">
    <text evidence="2">The sequence shown here is derived from an EMBL/GenBank/DDBJ whole genome shotgun (WGS) entry which is preliminary data.</text>
</comment>
<protein>
    <submittedName>
        <fullName evidence="2">NAD(P)-dependent dehydrogenase (Short-subunit alcohol dehydrogenase family)</fullName>
    </submittedName>
</protein>